<gene>
    <name evidence="2" type="ORF">HHE01_00160</name>
</gene>
<reference evidence="3" key="1">
    <citation type="submission" date="2014-12" db="EMBL/GenBank/DDBJ databases">
        <authorList>
            <person name="Smet A."/>
        </authorList>
    </citation>
    <scope>NUCLEOTIDE SEQUENCE [LARGE SCALE GENOMIC DNA]</scope>
</reference>
<feature type="coiled-coil region" evidence="1">
    <location>
        <begin position="2"/>
        <end position="53"/>
    </location>
</feature>
<keyword evidence="3" id="KW-1185">Reference proteome</keyword>
<sequence>MIGKLEEQITKVENEKNTLENSLKKLNDKLNDLKQRQAEASEMLSKKRKQEQQKK</sequence>
<dbReference type="EMBL" id="CDMK01000005">
    <property type="protein sequence ID" value="CRI35352.1"/>
    <property type="molecule type" value="Genomic_DNA"/>
</dbReference>
<dbReference type="Proteomes" id="UP000046090">
    <property type="component" value="Unassembled WGS sequence"/>
</dbReference>
<name>A0A0K2YAZ4_HELHE</name>
<evidence type="ECO:0000313" key="2">
    <source>
        <dbReference type="EMBL" id="CRI35352.1"/>
    </source>
</evidence>
<protein>
    <submittedName>
        <fullName evidence="2">Uncharacterized protein</fullName>
    </submittedName>
</protein>
<proteinExistence type="predicted"/>
<keyword evidence="1" id="KW-0175">Coiled coil</keyword>
<organism evidence="2 3">
    <name type="scientific">Helicobacter heilmannii</name>
    <dbReference type="NCBI Taxonomy" id="35817"/>
    <lineage>
        <taxon>Bacteria</taxon>
        <taxon>Pseudomonadati</taxon>
        <taxon>Campylobacterota</taxon>
        <taxon>Epsilonproteobacteria</taxon>
        <taxon>Campylobacterales</taxon>
        <taxon>Helicobacteraceae</taxon>
        <taxon>Helicobacter</taxon>
    </lineage>
</organism>
<evidence type="ECO:0000256" key="1">
    <source>
        <dbReference type="SAM" id="Coils"/>
    </source>
</evidence>
<accession>A0A0K2YAZ4</accession>
<dbReference type="AlphaFoldDB" id="A0A0K2YAZ4"/>
<evidence type="ECO:0000313" key="3">
    <source>
        <dbReference type="Proteomes" id="UP000046090"/>
    </source>
</evidence>